<comment type="caution">
    <text evidence="1">The sequence shown here is derived from an EMBL/GenBank/DDBJ whole genome shotgun (WGS) entry which is preliminary data.</text>
</comment>
<evidence type="ECO:0000313" key="1">
    <source>
        <dbReference type="EMBL" id="MCG2590350.1"/>
    </source>
</evidence>
<organism evidence="1 2">
    <name type="scientific">Rhodohalobacter sulfatireducens</name>
    <dbReference type="NCBI Taxonomy" id="2911366"/>
    <lineage>
        <taxon>Bacteria</taxon>
        <taxon>Pseudomonadati</taxon>
        <taxon>Balneolota</taxon>
        <taxon>Balneolia</taxon>
        <taxon>Balneolales</taxon>
        <taxon>Balneolaceae</taxon>
        <taxon>Rhodohalobacter</taxon>
    </lineage>
</organism>
<name>A0ABS9KHN4_9BACT</name>
<proteinExistence type="predicted"/>
<gene>
    <name evidence="1" type="ORF">L6773_17370</name>
</gene>
<dbReference type="Proteomes" id="UP001165366">
    <property type="component" value="Unassembled WGS sequence"/>
</dbReference>
<reference evidence="1" key="2">
    <citation type="submission" date="2024-05" db="EMBL/GenBank/DDBJ databases">
        <title>Rhodohalobacter halophilus gen. nov., sp. nov., a moderately halophilic member of the family Balneolaceae.</title>
        <authorList>
            <person name="Xia J."/>
        </authorList>
    </citation>
    <scope>NUCLEOTIDE SEQUENCE</scope>
    <source>
        <strain evidence="1">WB101</strain>
    </source>
</reference>
<dbReference type="SUPFAM" id="SSF53756">
    <property type="entry name" value="UDP-Glycosyltransferase/glycogen phosphorylase"/>
    <property type="match status" value="1"/>
</dbReference>
<keyword evidence="2" id="KW-1185">Reference proteome</keyword>
<dbReference type="RefSeq" id="WP_237855731.1">
    <property type="nucleotide sequence ID" value="NZ_JAKLWS010000031.1"/>
</dbReference>
<dbReference type="EMBL" id="JAKLWS010000031">
    <property type="protein sequence ID" value="MCG2590350.1"/>
    <property type="molecule type" value="Genomic_DNA"/>
</dbReference>
<evidence type="ECO:0000313" key="2">
    <source>
        <dbReference type="Proteomes" id="UP001165366"/>
    </source>
</evidence>
<dbReference type="Gene3D" id="3.40.50.2000">
    <property type="entry name" value="Glycogen Phosphorylase B"/>
    <property type="match status" value="1"/>
</dbReference>
<accession>A0ABS9KHN4</accession>
<reference evidence="1" key="1">
    <citation type="submission" date="2022-01" db="EMBL/GenBank/DDBJ databases">
        <authorList>
            <person name="Wang Y."/>
        </authorList>
    </citation>
    <scope>NUCLEOTIDE SEQUENCE</scope>
    <source>
        <strain evidence="1">WB101</strain>
    </source>
</reference>
<sequence length="332" mass="38673">MSEINELDELYDGLIRSEPTTLFVAPRIRYTHKKSDYLYLFYKKLLDSPDFKIFDVSTAGHLKFILHQLIKGDSILHYHWIQFSGLGSVFVFLFKLFCIQLYLLLGGKLVWSLHNKVPPDCNHEWLHIKARRWLAKKADRLVVECESIIPDLSIYFNVSPKKFRVWSHPGYPPQLMPRAAAIEAINHRYDVKIKIQDRIYLMFGHISPYKQVDKVCAIFKDEPLNKKLLVVGPVKKGQMAYFKKIRKASQEMNNVLLIPQFIKEDCVPEFFNAADFLVFNYKSVLASGGVPLAKSYDKTIILPEKGCLKEQEGKNLKFFKSQKELKEIIREL</sequence>
<protein>
    <submittedName>
        <fullName evidence="1">Glycosyltransferase</fullName>
    </submittedName>
</protein>